<comment type="catalytic activity">
    <reaction evidence="12">
        <text>2,5-diamino-6-(1-D-ribitylamino)pyrimidin-4(3H)-one 5'-phosphate + NADP(+) = 2,5-diamino-6-(1-D-ribosylamino)pyrimidin-4(3H)-one 5'-phosphate + NADPH + H(+)</text>
        <dbReference type="Rhea" id="RHEA:27278"/>
        <dbReference type="ChEBI" id="CHEBI:15378"/>
        <dbReference type="ChEBI" id="CHEBI:57783"/>
        <dbReference type="ChEBI" id="CHEBI:58349"/>
        <dbReference type="ChEBI" id="CHEBI:58890"/>
        <dbReference type="ChEBI" id="CHEBI:59545"/>
        <dbReference type="EC" id="1.1.1.302"/>
    </reaction>
</comment>
<evidence type="ECO:0000256" key="10">
    <source>
        <dbReference type="ARBA" id="ARBA00031630"/>
    </source>
</evidence>
<dbReference type="Pfam" id="PF01872">
    <property type="entry name" value="RibD_C"/>
    <property type="match status" value="1"/>
</dbReference>
<evidence type="ECO:0000256" key="7">
    <source>
        <dbReference type="ARBA" id="ARBA00022857"/>
    </source>
</evidence>
<feature type="region of interest" description="Disordered" evidence="13">
    <location>
        <begin position="186"/>
        <end position="208"/>
    </location>
</feature>
<evidence type="ECO:0000256" key="8">
    <source>
        <dbReference type="ARBA" id="ARBA00023002"/>
    </source>
</evidence>
<dbReference type="InterPro" id="IPR050765">
    <property type="entry name" value="Riboflavin_Biosynth_HTPR"/>
</dbReference>
<evidence type="ECO:0000256" key="12">
    <source>
        <dbReference type="ARBA" id="ARBA00049020"/>
    </source>
</evidence>
<sequence length="345" mass="36677">MQAALPRTLKPVDHIDGVKIARKCSQTNVLGKAVEYVRVLNRELKTVLQGLPSCGASGSASGSAYPFFLVPTTPVLVMATVAVAQKSSDVRCMRRQGIFNCASSTLPALVLLVVQMANPPEYLTSLFASYAAAPPETHPFVTLTFAQSLDGKIAGAGGKQLPLSGPEIMLMTHWLRTLHVGSGTALNDNPQLNRGRGGSRGLSPANRLNVTRDGKLAATRSPPRVRAYFSFSHKSPHPCTPHPPARQEPPNLMVEGGAAVISAFGACATTCVDTILITTAPRLVGAAGVGYEMPEQDDEPGFHTVETRLVGAIASWRSDAMHLARRYALRSSQTLIPDVLPAPRS</sequence>
<dbReference type="EC" id="1.1.1.302" evidence="4"/>
<protein>
    <recommendedName>
        <fullName evidence="5">2,5-diamino-6-ribosylamino-4(3H)-pyrimidinone 5'-phosphate reductase</fullName>
        <ecNumber evidence="4">1.1.1.302</ecNumber>
    </recommendedName>
    <alternativeName>
        <fullName evidence="10">2,5-diamino-6-(5-phospho-D-ribosylamino)pyrimidin-4(3H)-one reductase</fullName>
    </alternativeName>
    <alternativeName>
        <fullName evidence="9">2,5-diamino-6-ribitylamino-4(3H)-pyrimidinone 5'-phosphate synthase</fullName>
    </alternativeName>
</protein>
<keyword evidence="8" id="KW-0560">Oxidoreductase</keyword>
<comment type="function">
    <text evidence="1">Catalyzes an early step in riboflavin biosynthesis, the NADPH-dependent reduction of the ribose side chain of 2,5-diamino-6-ribosylamino-4(3H)-pyrimidinone 5'-phosphate, yielding 2,5-diamino-6-ribitylamino-4(3H)-pyrimidinone 5'-phosphate.</text>
</comment>
<accession>A0AAD7DM49</accession>
<evidence type="ECO:0000256" key="14">
    <source>
        <dbReference type="SAM" id="Phobius"/>
    </source>
</evidence>
<comment type="catalytic activity">
    <reaction evidence="11">
        <text>2,5-diamino-6-(1-D-ribitylamino)pyrimidin-4(3H)-one 5'-phosphate + NAD(+) = 2,5-diamino-6-(1-D-ribosylamino)pyrimidin-4(3H)-one 5'-phosphate + NADH + H(+)</text>
        <dbReference type="Rhea" id="RHEA:27274"/>
        <dbReference type="ChEBI" id="CHEBI:15378"/>
        <dbReference type="ChEBI" id="CHEBI:57540"/>
        <dbReference type="ChEBI" id="CHEBI:57945"/>
        <dbReference type="ChEBI" id="CHEBI:58890"/>
        <dbReference type="ChEBI" id="CHEBI:59545"/>
        <dbReference type="EC" id="1.1.1.302"/>
    </reaction>
</comment>
<proteinExistence type="inferred from homology"/>
<keyword evidence="17" id="KW-1185">Reference proteome</keyword>
<evidence type="ECO:0000256" key="4">
    <source>
        <dbReference type="ARBA" id="ARBA00012851"/>
    </source>
</evidence>
<evidence type="ECO:0000256" key="3">
    <source>
        <dbReference type="ARBA" id="ARBA00009723"/>
    </source>
</evidence>
<feature type="transmembrane region" description="Helical" evidence="14">
    <location>
        <begin position="65"/>
        <end position="85"/>
    </location>
</feature>
<dbReference type="Gene3D" id="3.40.430.10">
    <property type="entry name" value="Dihydrofolate Reductase, subunit A"/>
    <property type="match status" value="2"/>
</dbReference>
<keyword evidence="14" id="KW-0812">Transmembrane</keyword>
<evidence type="ECO:0000256" key="13">
    <source>
        <dbReference type="SAM" id="MobiDB-lite"/>
    </source>
</evidence>
<gene>
    <name evidence="16" type="ORF">B0H16DRAFT_1750809</name>
</gene>
<comment type="pathway">
    <text evidence="2">Cofactor biosynthesis; riboflavin biosynthesis.</text>
</comment>
<dbReference type="GO" id="GO:0008703">
    <property type="term" value="F:5-amino-6-(5-phosphoribosylamino)uracil reductase activity"/>
    <property type="evidence" value="ECO:0007669"/>
    <property type="project" value="InterPro"/>
</dbReference>
<keyword evidence="14" id="KW-1133">Transmembrane helix</keyword>
<evidence type="ECO:0000259" key="15">
    <source>
        <dbReference type="Pfam" id="PF01872"/>
    </source>
</evidence>
<keyword evidence="7" id="KW-0521">NADP</keyword>
<comment type="similarity">
    <text evidence="3">Belongs to the HTP reductase family.</text>
</comment>
<keyword evidence="6" id="KW-0686">Riboflavin biosynthesis</keyword>
<evidence type="ECO:0000256" key="5">
    <source>
        <dbReference type="ARBA" id="ARBA00015035"/>
    </source>
</evidence>
<dbReference type="PANTHER" id="PTHR38011">
    <property type="entry name" value="DIHYDROFOLATE REDUCTASE FAMILY PROTEIN (AFU_ORTHOLOGUE AFUA_8G06820)"/>
    <property type="match status" value="1"/>
</dbReference>
<dbReference type="InterPro" id="IPR024072">
    <property type="entry name" value="DHFR-like_dom_sf"/>
</dbReference>
<evidence type="ECO:0000313" key="16">
    <source>
        <dbReference type="EMBL" id="KAJ7694992.1"/>
    </source>
</evidence>
<evidence type="ECO:0000256" key="9">
    <source>
        <dbReference type="ARBA" id="ARBA00030073"/>
    </source>
</evidence>
<evidence type="ECO:0000256" key="11">
    <source>
        <dbReference type="ARBA" id="ARBA00047550"/>
    </source>
</evidence>
<dbReference type="EMBL" id="JARKIB010000665">
    <property type="protein sequence ID" value="KAJ7694992.1"/>
    <property type="molecule type" value="Genomic_DNA"/>
</dbReference>
<dbReference type="InterPro" id="IPR002734">
    <property type="entry name" value="RibDG_C"/>
</dbReference>
<dbReference type="GO" id="GO:0009231">
    <property type="term" value="P:riboflavin biosynthetic process"/>
    <property type="evidence" value="ECO:0007669"/>
    <property type="project" value="UniProtKB-KW"/>
</dbReference>
<feature type="transmembrane region" description="Helical" evidence="14">
    <location>
        <begin position="97"/>
        <end position="117"/>
    </location>
</feature>
<keyword evidence="14" id="KW-0472">Membrane</keyword>
<comment type="caution">
    <text evidence="16">The sequence shown here is derived from an EMBL/GenBank/DDBJ whole genome shotgun (WGS) entry which is preliminary data.</text>
</comment>
<dbReference type="Proteomes" id="UP001215598">
    <property type="component" value="Unassembled WGS sequence"/>
</dbReference>
<dbReference type="AlphaFoldDB" id="A0AAD7DM49"/>
<dbReference type="SUPFAM" id="SSF53597">
    <property type="entry name" value="Dihydrofolate reductase-like"/>
    <property type="match status" value="1"/>
</dbReference>
<organism evidence="16 17">
    <name type="scientific">Mycena metata</name>
    <dbReference type="NCBI Taxonomy" id="1033252"/>
    <lineage>
        <taxon>Eukaryota</taxon>
        <taxon>Fungi</taxon>
        <taxon>Dikarya</taxon>
        <taxon>Basidiomycota</taxon>
        <taxon>Agaricomycotina</taxon>
        <taxon>Agaricomycetes</taxon>
        <taxon>Agaricomycetidae</taxon>
        <taxon>Agaricales</taxon>
        <taxon>Marasmiineae</taxon>
        <taxon>Mycenaceae</taxon>
        <taxon>Mycena</taxon>
    </lineage>
</organism>
<evidence type="ECO:0000256" key="2">
    <source>
        <dbReference type="ARBA" id="ARBA00005104"/>
    </source>
</evidence>
<dbReference type="PANTHER" id="PTHR38011:SF7">
    <property type="entry name" value="2,5-DIAMINO-6-RIBOSYLAMINO-4(3H)-PYRIMIDINONE 5'-PHOSPHATE REDUCTASE"/>
    <property type="match status" value="1"/>
</dbReference>
<evidence type="ECO:0000256" key="6">
    <source>
        <dbReference type="ARBA" id="ARBA00022619"/>
    </source>
</evidence>
<reference evidence="16" key="1">
    <citation type="submission" date="2023-03" db="EMBL/GenBank/DDBJ databases">
        <title>Massive genome expansion in bonnet fungi (Mycena s.s.) driven by repeated elements and novel gene families across ecological guilds.</title>
        <authorList>
            <consortium name="Lawrence Berkeley National Laboratory"/>
            <person name="Harder C.B."/>
            <person name="Miyauchi S."/>
            <person name="Viragh M."/>
            <person name="Kuo A."/>
            <person name="Thoen E."/>
            <person name="Andreopoulos B."/>
            <person name="Lu D."/>
            <person name="Skrede I."/>
            <person name="Drula E."/>
            <person name="Henrissat B."/>
            <person name="Morin E."/>
            <person name="Kohler A."/>
            <person name="Barry K."/>
            <person name="LaButti K."/>
            <person name="Morin E."/>
            <person name="Salamov A."/>
            <person name="Lipzen A."/>
            <person name="Mereny Z."/>
            <person name="Hegedus B."/>
            <person name="Baldrian P."/>
            <person name="Stursova M."/>
            <person name="Weitz H."/>
            <person name="Taylor A."/>
            <person name="Grigoriev I.V."/>
            <person name="Nagy L.G."/>
            <person name="Martin F."/>
            <person name="Kauserud H."/>
        </authorList>
    </citation>
    <scope>NUCLEOTIDE SEQUENCE</scope>
    <source>
        <strain evidence="16">CBHHK182m</strain>
    </source>
</reference>
<evidence type="ECO:0000256" key="1">
    <source>
        <dbReference type="ARBA" id="ARBA00003555"/>
    </source>
</evidence>
<name>A0AAD7DM49_9AGAR</name>
<feature type="domain" description="Bacterial bifunctional deaminase-reductase C-terminal" evidence="15">
    <location>
        <begin position="139"/>
        <end position="199"/>
    </location>
</feature>
<evidence type="ECO:0000313" key="17">
    <source>
        <dbReference type="Proteomes" id="UP001215598"/>
    </source>
</evidence>